<proteinExistence type="predicted"/>
<dbReference type="PANTHER" id="PTHR19143">
    <property type="entry name" value="FIBRINOGEN/TENASCIN/ANGIOPOEITIN"/>
    <property type="match status" value="1"/>
</dbReference>
<dbReference type="PANTHER" id="PTHR19143:SF327">
    <property type="entry name" value="FI21813P1-RELATED"/>
    <property type="match status" value="1"/>
</dbReference>
<dbReference type="InterPro" id="IPR036056">
    <property type="entry name" value="Fibrinogen-like_C"/>
</dbReference>
<dbReference type="Pfam" id="PF00147">
    <property type="entry name" value="Fibrinogen_C"/>
    <property type="match status" value="2"/>
</dbReference>
<dbReference type="EMBL" id="CP012523">
    <property type="protein sequence ID" value="ALC39529.1"/>
    <property type="molecule type" value="Genomic_DNA"/>
</dbReference>
<evidence type="ECO:0000259" key="3">
    <source>
        <dbReference type="PROSITE" id="PS51406"/>
    </source>
</evidence>
<keyword evidence="1" id="KW-0175">Coiled coil</keyword>
<protein>
    <submittedName>
        <fullName evidence="4">Maker493</fullName>
    </submittedName>
</protein>
<feature type="signal peptide" evidence="2">
    <location>
        <begin position="1"/>
        <end position="22"/>
    </location>
</feature>
<dbReference type="CDD" id="cd00087">
    <property type="entry name" value="FReD"/>
    <property type="match status" value="1"/>
</dbReference>
<name>A0A0M3QTV2_DROBS</name>
<dbReference type="SUPFAM" id="SSF56496">
    <property type="entry name" value="Fibrinogen C-terminal domain-like"/>
    <property type="match status" value="2"/>
</dbReference>
<dbReference type="Proteomes" id="UP000494163">
    <property type="component" value="Chromosome 2L"/>
</dbReference>
<evidence type="ECO:0000256" key="1">
    <source>
        <dbReference type="SAM" id="Coils"/>
    </source>
</evidence>
<feature type="domain" description="Fibrinogen C-terminal" evidence="3">
    <location>
        <begin position="309"/>
        <end position="477"/>
    </location>
</feature>
<organism evidence="4 5">
    <name type="scientific">Drosophila busckii</name>
    <name type="common">Fruit fly</name>
    <dbReference type="NCBI Taxonomy" id="30019"/>
    <lineage>
        <taxon>Eukaryota</taxon>
        <taxon>Metazoa</taxon>
        <taxon>Ecdysozoa</taxon>
        <taxon>Arthropoda</taxon>
        <taxon>Hexapoda</taxon>
        <taxon>Insecta</taxon>
        <taxon>Pterygota</taxon>
        <taxon>Neoptera</taxon>
        <taxon>Endopterygota</taxon>
        <taxon>Diptera</taxon>
        <taxon>Brachycera</taxon>
        <taxon>Muscomorpha</taxon>
        <taxon>Ephydroidea</taxon>
        <taxon>Drosophilidae</taxon>
        <taxon>Drosophila</taxon>
    </lineage>
</organism>
<keyword evidence="5" id="KW-1185">Reference proteome</keyword>
<dbReference type="OrthoDB" id="6145874at2759"/>
<evidence type="ECO:0000313" key="4">
    <source>
        <dbReference type="EMBL" id="ALC39529.1"/>
    </source>
</evidence>
<feature type="coiled-coil region" evidence="1">
    <location>
        <begin position="253"/>
        <end position="280"/>
    </location>
</feature>
<dbReference type="SMART" id="SM00186">
    <property type="entry name" value="FBG"/>
    <property type="match status" value="2"/>
</dbReference>
<feature type="domain" description="Fibrinogen C-terminal" evidence="3">
    <location>
        <begin position="547"/>
        <end position="752"/>
    </location>
</feature>
<evidence type="ECO:0000313" key="5">
    <source>
        <dbReference type="Proteomes" id="UP000494163"/>
    </source>
</evidence>
<dbReference type="PROSITE" id="PS51406">
    <property type="entry name" value="FIBRINOGEN_C_2"/>
    <property type="match status" value="2"/>
</dbReference>
<reference evidence="4 5" key="1">
    <citation type="submission" date="2015-08" db="EMBL/GenBank/DDBJ databases">
        <title>Ancestral chromatin configuration constrains chromatin evolution on differentiating sex chromosomes in Drosophila.</title>
        <authorList>
            <person name="Zhou Q."/>
            <person name="Bachtrog D."/>
        </authorList>
    </citation>
    <scope>NUCLEOTIDE SEQUENCE [LARGE SCALE GENOMIC DNA]</scope>
    <source>
        <tissue evidence="4">Whole larvae</tissue>
    </source>
</reference>
<dbReference type="STRING" id="30019.A0A0M3QTV2"/>
<dbReference type="InterPro" id="IPR014716">
    <property type="entry name" value="Fibrinogen_a/b/g_C_1"/>
</dbReference>
<dbReference type="Gene3D" id="3.90.215.10">
    <property type="entry name" value="Gamma Fibrinogen, chain A, domain 1"/>
    <property type="match status" value="2"/>
</dbReference>
<feature type="coiled-coil region" evidence="1">
    <location>
        <begin position="73"/>
        <end position="216"/>
    </location>
</feature>
<keyword evidence="2" id="KW-0732">Signal</keyword>
<evidence type="ECO:0000256" key="2">
    <source>
        <dbReference type="SAM" id="SignalP"/>
    </source>
</evidence>
<feature type="chain" id="PRO_5005787919" evidence="2">
    <location>
        <begin position="23"/>
        <end position="754"/>
    </location>
</feature>
<dbReference type="AlphaFoldDB" id="A0A0M3QTV2"/>
<dbReference type="GO" id="GO:0005615">
    <property type="term" value="C:extracellular space"/>
    <property type="evidence" value="ECO:0007669"/>
    <property type="project" value="TreeGrafter"/>
</dbReference>
<accession>A0A0M3QTV2</accession>
<gene>
    <name evidence="4" type="ORF">Dbus_chr2Lg1614</name>
</gene>
<dbReference type="InterPro" id="IPR050373">
    <property type="entry name" value="Fibrinogen_C-term_domain"/>
</dbReference>
<dbReference type="SMR" id="A0A0M3QTV2"/>
<sequence>MEKNTKIIFLSLLSLLLLNTCGVCTNAFLEEFKKVEKEFFNDCQSDLLPLIKSDNNAEMKNTLELLKTSNKNCHAQLEQFRNLETNINNLTSQLNENKKNEMKLQAESLKIVNLTAEISRLRLKIIQELETNKNLSKTINANEINLTDLNSKIQNLSDINSNLQAKSVKQKAKIEVLENTIRDRKCPNTEILNMTIENLTNEKNTLKSQCESDLKEKNTLIFNLTSDDKMTKDIIAILEKQVEYFSKIESKRIENVEHVMQQMNDKMQDLIDNKQNEQKIDYRQNTIGIPENIDAKMLQLCEQKLHDLQNKAKYPTSCLGSKSGKKSVELSATNSFTVLCESIPKFPGNGWTVIQRRIQGQLSFNQNWQSYEKGFGDYDSEFFLGLDKIHQLTSSQPHELIIYASTYGTPYYDRYDNFSISDKSQSYKITQLGTYTGNLGDILGDSLSLRFFTSVESKWAQCNGWWSRFCKSHPNSNYDRYGKILLNNNYYISYSSDVCSVKSYCATYCYKLMERFESKHNALQTEHDNAHILELKQTIERMKQELQQLKKPLSSCLEQLTGVTTLTLPGNESFQVLCNAFQADGGWTVVQRRQSGAENFNRNWTDYVAGFGNLNGEFFIGLHKLHLLTTSQPHELYIQMKNSTNAERYARYGLFEISSALEDYQISRLTQFSGNVDDAFSHHLGMKFSTPDKDNDKLPDENCAATFKSGWWFNNCHMCNLNGFYGETTAINWNPWQLGNLRFTQMLIRPIKHL</sequence>
<dbReference type="InterPro" id="IPR002181">
    <property type="entry name" value="Fibrinogen_a/b/g_C_dom"/>
</dbReference>